<keyword evidence="8 11" id="KW-0472">Membrane</keyword>
<dbReference type="InterPro" id="IPR018011">
    <property type="entry name" value="Carb_sulfotrans_8-10"/>
</dbReference>
<evidence type="ECO:0000313" key="13">
    <source>
        <dbReference type="Ensembl" id="ENSSTUP00000043664.1"/>
    </source>
</evidence>
<feature type="region of interest" description="Disordered" evidence="12">
    <location>
        <begin position="40"/>
        <end position="134"/>
    </location>
</feature>
<keyword evidence="6 11" id="KW-1133">Transmembrane helix</keyword>
<evidence type="ECO:0000256" key="6">
    <source>
        <dbReference type="ARBA" id="ARBA00022989"/>
    </source>
</evidence>
<evidence type="ECO:0000256" key="9">
    <source>
        <dbReference type="ARBA" id="ARBA00023180"/>
    </source>
</evidence>
<dbReference type="PANTHER" id="PTHR12137:SF4">
    <property type="entry name" value="CARBOHYDRATE SULFOTRANSFERASE 12"/>
    <property type="match status" value="1"/>
</dbReference>
<dbReference type="OMA" id="MWCLVPK"/>
<keyword evidence="3 11" id="KW-0808">Transferase</keyword>
<evidence type="ECO:0000256" key="7">
    <source>
        <dbReference type="ARBA" id="ARBA00023034"/>
    </source>
</evidence>
<gene>
    <name evidence="13" type="primary">CHST12</name>
</gene>
<dbReference type="GO" id="GO:0008146">
    <property type="term" value="F:sulfotransferase activity"/>
    <property type="evidence" value="ECO:0007669"/>
    <property type="project" value="InterPro"/>
</dbReference>
<name>A0A673Z8U5_SALTR</name>
<dbReference type="KEGG" id="stru:115177657"/>
<dbReference type="InterPro" id="IPR027417">
    <property type="entry name" value="P-loop_NTPase"/>
</dbReference>
<evidence type="ECO:0000256" key="8">
    <source>
        <dbReference type="ARBA" id="ARBA00023136"/>
    </source>
</evidence>
<proteinExistence type="inferred from homology"/>
<evidence type="ECO:0000256" key="4">
    <source>
        <dbReference type="ARBA" id="ARBA00022692"/>
    </source>
</evidence>
<evidence type="ECO:0000313" key="14">
    <source>
        <dbReference type="Proteomes" id="UP000472277"/>
    </source>
</evidence>
<keyword evidence="9 11" id="KW-0325">Glycoprotein</keyword>
<evidence type="ECO:0000256" key="1">
    <source>
        <dbReference type="ARBA" id="ARBA00004323"/>
    </source>
</evidence>
<keyword evidence="4 11" id="KW-0812">Transmembrane</keyword>
<comment type="subcellular location">
    <subcellularLocation>
        <location evidence="1 11">Golgi apparatus membrane</location>
        <topology evidence="1 11">Single-pass type II membrane protein</topology>
    </subcellularLocation>
</comment>
<dbReference type="InParanoid" id="A0A673Z8U5"/>
<dbReference type="GO" id="GO:0000139">
    <property type="term" value="C:Golgi membrane"/>
    <property type="evidence" value="ECO:0007669"/>
    <property type="project" value="UniProtKB-SubCell"/>
</dbReference>
<reference evidence="13" key="2">
    <citation type="submission" date="2025-09" db="UniProtKB">
        <authorList>
            <consortium name="Ensembl"/>
        </authorList>
    </citation>
    <scope>IDENTIFICATION</scope>
</reference>
<dbReference type="SUPFAM" id="SSF52540">
    <property type="entry name" value="P-loop containing nucleoside triphosphate hydrolases"/>
    <property type="match status" value="1"/>
</dbReference>
<evidence type="ECO:0000256" key="12">
    <source>
        <dbReference type="SAM" id="MobiDB-lite"/>
    </source>
</evidence>
<sequence length="429" mass="50613">MGTSRCFRLAFLLGSVLMVLLIILYWDDVGALNLYPHDPHPHPTSPSSSTPTKTPPRPTEPDQPGEGRRATPKPPGEEHPLPQVTDSSELEEMWRGEEGKREEERVRQAEEKREEEGRRQEEKREEEGRRQEERRRRISDMCYGNGTLEFPGKFRTFDQIPNRELNHLIVDDRHEIIYCYVPKVACTNWKRVMVVLSEGLLAPDGQPYRDPQALPPDLIHNSSLHLTFSKFWRRYGRLSRHLMRVKLQSYTKFLFVRDPFVRLISAFRNKFQQPNEDFYRQFGSVMLRRYGNENGTSRVPESAAEAFKAGIQPSFSEFVRYLLDPQTEQEQPFNEHWRQVYRLCHPCQIQYDFIGTLENLEDDSDQLLRILGLEDQIKFPSSNRNRTATSWERDWFAEVPAELRRKLYSLYEPDFELFGYPKPESLLHH</sequence>
<evidence type="ECO:0000256" key="5">
    <source>
        <dbReference type="ARBA" id="ARBA00022968"/>
    </source>
</evidence>
<dbReference type="InterPro" id="IPR005331">
    <property type="entry name" value="Sulfotransferase"/>
</dbReference>
<comment type="similarity">
    <text evidence="2 11">Belongs to the sulfotransferase 2 family.</text>
</comment>
<dbReference type="PANTHER" id="PTHR12137">
    <property type="entry name" value="CARBOHYDRATE SULFOTRANSFERASE"/>
    <property type="match status" value="1"/>
</dbReference>
<evidence type="ECO:0000256" key="3">
    <source>
        <dbReference type="ARBA" id="ARBA00022679"/>
    </source>
</evidence>
<dbReference type="GO" id="GO:0016051">
    <property type="term" value="P:carbohydrate biosynthetic process"/>
    <property type="evidence" value="ECO:0007669"/>
    <property type="project" value="InterPro"/>
</dbReference>
<dbReference type="Pfam" id="PF03567">
    <property type="entry name" value="Sulfotransfer_2"/>
    <property type="match status" value="1"/>
</dbReference>
<organism evidence="13 14">
    <name type="scientific">Salmo trutta</name>
    <name type="common">Brown trout</name>
    <dbReference type="NCBI Taxonomy" id="8032"/>
    <lineage>
        <taxon>Eukaryota</taxon>
        <taxon>Metazoa</taxon>
        <taxon>Chordata</taxon>
        <taxon>Craniata</taxon>
        <taxon>Vertebrata</taxon>
        <taxon>Euteleostomi</taxon>
        <taxon>Actinopterygii</taxon>
        <taxon>Neopterygii</taxon>
        <taxon>Teleostei</taxon>
        <taxon>Protacanthopterygii</taxon>
        <taxon>Salmoniformes</taxon>
        <taxon>Salmonidae</taxon>
        <taxon>Salmoninae</taxon>
        <taxon>Salmo</taxon>
    </lineage>
</organism>
<protein>
    <recommendedName>
        <fullName evidence="11">Carbohydrate sulfotransferase</fullName>
        <ecNumber evidence="11">2.8.2.-</ecNumber>
    </recommendedName>
</protein>
<dbReference type="Proteomes" id="UP000472277">
    <property type="component" value="Chromosome 38"/>
</dbReference>
<dbReference type="GO" id="GO:0030166">
    <property type="term" value="P:proteoglycan biosynthetic process"/>
    <property type="evidence" value="ECO:0007669"/>
    <property type="project" value="TreeGrafter"/>
</dbReference>
<keyword evidence="14" id="KW-1185">Reference proteome</keyword>
<keyword evidence="7 11" id="KW-0333">Golgi apparatus</keyword>
<keyword evidence="10 11" id="KW-0119">Carbohydrate metabolism</keyword>
<dbReference type="Ensembl" id="ENSSTUT00000045580.1">
    <property type="protein sequence ID" value="ENSSTUP00000043664.1"/>
    <property type="gene ID" value="ENSSTUG00000018448.1"/>
</dbReference>
<dbReference type="AlphaFoldDB" id="A0A673Z8U5"/>
<feature type="transmembrane region" description="Helical" evidence="11">
    <location>
        <begin position="7"/>
        <end position="26"/>
    </location>
</feature>
<dbReference type="EC" id="2.8.2.-" evidence="11"/>
<reference evidence="13" key="1">
    <citation type="submission" date="2025-08" db="UniProtKB">
        <authorList>
            <consortium name="Ensembl"/>
        </authorList>
    </citation>
    <scope>IDENTIFICATION</scope>
</reference>
<evidence type="ECO:0000256" key="10">
    <source>
        <dbReference type="ARBA" id="ARBA00023277"/>
    </source>
</evidence>
<feature type="compositionally biased region" description="Basic and acidic residues" evidence="12">
    <location>
        <begin position="92"/>
        <end position="134"/>
    </location>
</feature>
<evidence type="ECO:0000256" key="2">
    <source>
        <dbReference type="ARBA" id="ARBA00006339"/>
    </source>
</evidence>
<feature type="compositionally biased region" description="Basic and acidic residues" evidence="12">
    <location>
        <begin position="65"/>
        <end position="80"/>
    </location>
</feature>
<keyword evidence="5 11" id="KW-0735">Signal-anchor</keyword>
<dbReference type="GeneTree" id="ENSGT00940000156614"/>
<accession>A0A673Z8U5</accession>
<evidence type="ECO:0000256" key="11">
    <source>
        <dbReference type="RuleBase" id="RU364020"/>
    </source>
</evidence>